<dbReference type="Proteomes" id="UP001196413">
    <property type="component" value="Unassembled WGS sequence"/>
</dbReference>
<dbReference type="AlphaFoldDB" id="A0AAD5MJZ0"/>
<evidence type="ECO:0000313" key="1">
    <source>
        <dbReference type="EMBL" id="KAJ1358088.1"/>
    </source>
</evidence>
<gene>
    <name evidence="1" type="ORF">KIN20_016398</name>
</gene>
<accession>A0AAD5MJZ0</accession>
<keyword evidence="2" id="KW-1185">Reference proteome</keyword>
<name>A0AAD5MJZ0_PARTN</name>
<sequence>MDAYALGRCSDEVLVIRSPPQRSAGAPPGNVGTGVKVMLRKKRIITKTPNRACGCDKPQTLLPILEVVAHKNPNNPSNIAAPLGGNSTFMLFFKST</sequence>
<dbReference type="EMBL" id="JAHQIW010003295">
    <property type="protein sequence ID" value="KAJ1358088.1"/>
    <property type="molecule type" value="Genomic_DNA"/>
</dbReference>
<protein>
    <submittedName>
        <fullName evidence="1">Uncharacterized protein</fullName>
    </submittedName>
</protein>
<reference evidence="1" key="1">
    <citation type="submission" date="2021-06" db="EMBL/GenBank/DDBJ databases">
        <title>Parelaphostrongylus tenuis whole genome reference sequence.</title>
        <authorList>
            <person name="Garwood T.J."/>
            <person name="Larsen P.A."/>
            <person name="Fountain-Jones N.M."/>
            <person name="Garbe J.R."/>
            <person name="Macchietto M.G."/>
            <person name="Kania S.A."/>
            <person name="Gerhold R.W."/>
            <person name="Richards J.E."/>
            <person name="Wolf T.M."/>
        </authorList>
    </citation>
    <scope>NUCLEOTIDE SEQUENCE</scope>
    <source>
        <strain evidence="1">MNPRO001-30</strain>
        <tissue evidence="1">Meninges</tissue>
    </source>
</reference>
<evidence type="ECO:0000313" key="2">
    <source>
        <dbReference type="Proteomes" id="UP001196413"/>
    </source>
</evidence>
<organism evidence="1 2">
    <name type="scientific">Parelaphostrongylus tenuis</name>
    <name type="common">Meningeal worm</name>
    <dbReference type="NCBI Taxonomy" id="148309"/>
    <lineage>
        <taxon>Eukaryota</taxon>
        <taxon>Metazoa</taxon>
        <taxon>Ecdysozoa</taxon>
        <taxon>Nematoda</taxon>
        <taxon>Chromadorea</taxon>
        <taxon>Rhabditida</taxon>
        <taxon>Rhabditina</taxon>
        <taxon>Rhabditomorpha</taxon>
        <taxon>Strongyloidea</taxon>
        <taxon>Metastrongylidae</taxon>
        <taxon>Parelaphostrongylus</taxon>
    </lineage>
</organism>
<comment type="caution">
    <text evidence="1">The sequence shown here is derived from an EMBL/GenBank/DDBJ whole genome shotgun (WGS) entry which is preliminary data.</text>
</comment>
<proteinExistence type="predicted"/>